<evidence type="ECO:0000256" key="3">
    <source>
        <dbReference type="ARBA" id="ARBA00023157"/>
    </source>
</evidence>
<dbReference type="Proteomes" id="UP001519667">
    <property type="component" value="Unassembled WGS sequence"/>
</dbReference>
<feature type="transmembrane region" description="Helical" evidence="5">
    <location>
        <begin position="16"/>
        <end position="32"/>
    </location>
</feature>
<dbReference type="PROSITE" id="PS00194">
    <property type="entry name" value="THIOREDOXIN_1"/>
    <property type="match status" value="1"/>
</dbReference>
<comment type="caution">
    <text evidence="7">The sequence shown here is derived from an EMBL/GenBank/DDBJ whole genome shotgun (WGS) entry which is preliminary data.</text>
</comment>
<feature type="transmembrane region" description="Helical" evidence="5">
    <location>
        <begin position="109"/>
        <end position="130"/>
    </location>
</feature>
<dbReference type="PANTHER" id="PTHR42852">
    <property type="entry name" value="THIOL:DISULFIDE INTERCHANGE PROTEIN DSBE"/>
    <property type="match status" value="1"/>
</dbReference>
<evidence type="ECO:0000256" key="4">
    <source>
        <dbReference type="ARBA" id="ARBA00023284"/>
    </source>
</evidence>
<dbReference type="InterPro" id="IPR013740">
    <property type="entry name" value="Redoxin"/>
</dbReference>
<keyword evidence="2" id="KW-0201">Cytochrome c-type biogenesis</keyword>
<reference evidence="7 8" key="1">
    <citation type="submission" date="2021-04" db="EMBL/GenBank/DDBJ databases">
        <title>Pseudomonas boanensis sp. nov., a bacterium isolated from river water used for household purposes in Boane District, Mozambique.</title>
        <authorList>
            <person name="Nicklasson M."/>
            <person name="Martin-Rodriguez A.J."/>
            <person name="Thorell K."/>
            <person name="Neves L."/>
            <person name="Mussagy A."/>
            <person name="Rydberg H.A."/>
            <person name="Hernroth B."/>
            <person name="Svensson-Stadler L."/>
            <person name="Sjoling A."/>
        </authorList>
    </citation>
    <scope>NUCLEOTIDE SEQUENCE [LARGE SCALE GENOMIC DNA]</scope>
    <source>
        <strain evidence="7 8">DB1</strain>
    </source>
</reference>
<feature type="transmembrane region" description="Helical" evidence="5">
    <location>
        <begin position="44"/>
        <end position="64"/>
    </location>
</feature>
<keyword evidence="5" id="KW-1133">Transmembrane helix</keyword>
<dbReference type="Pfam" id="PF01790">
    <property type="entry name" value="LGT"/>
    <property type="match status" value="1"/>
</dbReference>
<protein>
    <submittedName>
        <fullName evidence="7">TlpA family protein disulfide reductase</fullName>
    </submittedName>
</protein>
<dbReference type="InterPro" id="IPR036249">
    <property type="entry name" value="Thioredoxin-like_sf"/>
</dbReference>
<comment type="subcellular location">
    <subcellularLocation>
        <location evidence="1">Cell envelope</location>
    </subcellularLocation>
</comment>
<dbReference type="SUPFAM" id="SSF52833">
    <property type="entry name" value="Thioredoxin-like"/>
    <property type="match status" value="1"/>
</dbReference>
<evidence type="ECO:0000256" key="2">
    <source>
        <dbReference type="ARBA" id="ARBA00022748"/>
    </source>
</evidence>
<proteinExistence type="predicted"/>
<evidence type="ECO:0000256" key="1">
    <source>
        <dbReference type="ARBA" id="ARBA00004196"/>
    </source>
</evidence>
<dbReference type="InterPro" id="IPR050553">
    <property type="entry name" value="Thioredoxin_ResA/DsbE_sf"/>
</dbReference>
<feature type="domain" description="Thioredoxin" evidence="6">
    <location>
        <begin position="130"/>
        <end position="267"/>
    </location>
</feature>
<name>A0ABS5XFR7_9GAMM</name>
<dbReference type="InterPro" id="IPR001640">
    <property type="entry name" value="Lgt"/>
</dbReference>
<dbReference type="EMBL" id="JAGTIS010000002">
    <property type="protein sequence ID" value="MBT8765905.1"/>
    <property type="molecule type" value="Genomic_DNA"/>
</dbReference>
<dbReference type="CDD" id="cd02966">
    <property type="entry name" value="TlpA_like_family"/>
    <property type="match status" value="1"/>
</dbReference>
<organism evidence="7 8">
    <name type="scientific">Metapseudomonas boanensis</name>
    <dbReference type="NCBI Taxonomy" id="2822138"/>
    <lineage>
        <taxon>Bacteria</taxon>
        <taxon>Pseudomonadati</taxon>
        <taxon>Pseudomonadota</taxon>
        <taxon>Gammaproteobacteria</taxon>
        <taxon>Pseudomonadales</taxon>
        <taxon>Pseudomonadaceae</taxon>
        <taxon>Metapseudomonas</taxon>
    </lineage>
</organism>
<gene>
    <name evidence="7" type="ORF">J7302_07140</name>
</gene>
<keyword evidence="3" id="KW-1015">Disulfide bond</keyword>
<keyword evidence="5" id="KW-0812">Transmembrane</keyword>
<dbReference type="PROSITE" id="PS51352">
    <property type="entry name" value="THIOREDOXIN_2"/>
    <property type="match status" value="1"/>
</dbReference>
<dbReference type="InterPro" id="IPR017937">
    <property type="entry name" value="Thioredoxin_CS"/>
</dbReference>
<dbReference type="InterPro" id="IPR013766">
    <property type="entry name" value="Thioredoxin_domain"/>
</dbReference>
<evidence type="ECO:0000256" key="5">
    <source>
        <dbReference type="SAM" id="Phobius"/>
    </source>
</evidence>
<keyword evidence="8" id="KW-1185">Reference proteome</keyword>
<dbReference type="Gene3D" id="3.40.30.10">
    <property type="entry name" value="Glutaredoxin"/>
    <property type="match status" value="1"/>
</dbReference>
<dbReference type="PANTHER" id="PTHR42852:SF6">
    <property type="entry name" value="THIOL:DISULFIDE INTERCHANGE PROTEIN DSBE"/>
    <property type="match status" value="1"/>
</dbReference>
<keyword evidence="5" id="KW-0472">Membrane</keyword>
<dbReference type="RefSeq" id="WP_215372255.1">
    <property type="nucleotide sequence ID" value="NZ_JAGTIS010000002.1"/>
</dbReference>
<dbReference type="Pfam" id="PF08534">
    <property type="entry name" value="Redoxin"/>
    <property type="match status" value="1"/>
</dbReference>
<evidence type="ECO:0000313" key="7">
    <source>
        <dbReference type="EMBL" id="MBT8765905.1"/>
    </source>
</evidence>
<accession>A0ABS5XFR7</accession>
<evidence type="ECO:0000313" key="8">
    <source>
        <dbReference type="Proteomes" id="UP001519667"/>
    </source>
</evidence>
<evidence type="ECO:0000259" key="6">
    <source>
        <dbReference type="PROSITE" id="PS51352"/>
    </source>
</evidence>
<sequence length="271" mass="29136">MTSFTLGPLAIPTPHALLYLGFFAALFSGWLAGRKRKANPEAALFAMLLGGLLVARLTFVARYFEQYAAVPMGLLDIRDGGFKPWPGVLAAAAIGAVLAWRSPVLRRPLAIALTVGGLLWGCASAILSALDQGRQLPELTLHDLHGNPIALHDLDGRPLVVNLWATWCPPCRREIPVLEAAQRNHPEVRFVLVNQGEHAEAVARFLTVQGLKPSDVLLDSGNRLGQATGSSGLPTTLFYDAQGRLQHSHMGELSAATLAHGLRQFPDPAGR</sequence>
<keyword evidence="4" id="KW-0676">Redox-active center</keyword>
<feature type="transmembrane region" description="Helical" evidence="5">
    <location>
        <begin position="84"/>
        <end position="102"/>
    </location>
</feature>